<comment type="caution">
    <text evidence="1">The sequence shown here is derived from an EMBL/GenBank/DDBJ whole genome shotgun (WGS) entry which is preliminary data.</text>
</comment>
<dbReference type="Proteomes" id="UP000546213">
    <property type="component" value="Unassembled WGS sequence"/>
</dbReference>
<sequence length="169" mass="18442">MAAGKPEIDWSNATDTNLDLKYMLPNREDNIWFPLNGGGGEKATLARSQASTWVETALIFPLDSVSASEILNDFFISDSRTTPQSPSFSIQSSIILSHLFLQQTKAPATKMHLPSVLAAAMVLLGATGVSAKSRKSGTTWLERFDARIAAYNACKITFQGTFAPKERRT</sequence>
<dbReference type="AlphaFoldDB" id="A0A8H5NVV8"/>
<name>A0A8H5NVV8_9HYPO</name>
<evidence type="ECO:0000313" key="1">
    <source>
        <dbReference type="EMBL" id="KAF5578858.1"/>
    </source>
</evidence>
<dbReference type="EMBL" id="JAAOAS010000347">
    <property type="protein sequence ID" value="KAF5578858.1"/>
    <property type="molecule type" value="Genomic_DNA"/>
</dbReference>
<organism evidence="1 2">
    <name type="scientific">Fusarium pseudocircinatum</name>
    <dbReference type="NCBI Taxonomy" id="56676"/>
    <lineage>
        <taxon>Eukaryota</taxon>
        <taxon>Fungi</taxon>
        <taxon>Dikarya</taxon>
        <taxon>Ascomycota</taxon>
        <taxon>Pezizomycotina</taxon>
        <taxon>Sordariomycetes</taxon>
        <taxon>Hypocreomycetidae</taxon>
        <taxon>Hypocreales</taxon>
        <taxon>Nectriaceae</taxon>
        <taxon>Fusarium</taxon>
        <taxon>Fusarium fujikuroi species complex</taxon>
    </lineage>
</organism>
<proteinExistence type="predicted"/>
<evidence type="ECO:0000313" key="2">
    <source>
        <dbReference type="Proteomes" id="UP000546213"/>
    </source>
</evidence>
<protein>
    <submittedName>
        <fullName evidence="1">Uncharacterized protein</fullName>
    </submittedName>
</protein>
<reference evidence="1 2" key="1">
    <citation type="submission" date="2020-05" db="EMBL/GenBank/DDBJ databases">
        <title>Identification and distribution of gene clusters putatively required for synthesis of sphingolipid metabolism inhibitors in phylogenetically diverse species of the filamentous fungus Fusarium.</title>
        <authorList>
            <person name="Kim H.-S."/>
            <person name="Busman M."/>
            <person name="Brown D.W."/>
            <person name="Divon H."/>
            <person name="Uhlig S."/>
            <person name="Proctor R.H."/>
        </authorList>
    </citation>
    <scope>NUCLEOTIDE SEQUENCE [LARGE SCALE GENOMIC DNA]</scope>
    <source>
        <strain evidence="1 2">NRRL 36939</strain>
    </source>
</reference>
<keyword evidence="2" id="KW-1185">Reference proteome</keyword>
<gene>
    <name evidence="1" type="ORF">FPCIR_11401</name>
</gene>
<accession>A0A8H5NVV8</accession>